<dbReference type="AlphaFoldDB" id="A0A5K7ZAR0"/>
<evidence type="ECO:0000313" key="2">
    <source>
        <dbReference type="Proteomes" id="UP000427769"/>
    </source>
</evidence>
<dbReference type="Pfam" id="PF13526">
    <property type="entry name" value="DUF4125"/>
    <property type="match status" value="1"/>
</dbReference>
<sequence>MGESGDTINKILEIEWAMFQKVKSATPASCQTSPDKFQKIRSSIFETWSVRMLRSYLKDLKIAFAKGRNLLTLKYTRMDDLIPPLNLNPLIDEIVLIETEWQEEIRNLYPAVYSRLGRSMDPSKDGSYFAVYLKCELETYSNNTIELYYRHVKQAWKKRRNLSLESLLELMKKGGYSDLAQAENNFQKIR</sequence>
<reference evidence="1 2" key="1">
    <citation type="submission" date="2019-11" db="EMBL/GenBank/DDBJ databases">
        <title>Comparative genomics of hydrocarbon-degrading Desulfosarcina strains.</title>
        <authorList>
            <person name="Watanabe M."/>
            <person name="Kojima H."/>
            <person name="Fukui M."/>
        </authorList>
    </citation>
    <scope>NUCLEOTIDE SEQUENCE [LARGE SCALE GENOMIC DNA]</scope>
    <source>
        <strain evidence="1 2">PP31</strain>
    </source>
</reference>
<accession>A0A5K7ZAR0</accession>
<proteinExistence type="predicted"/>
<organism evidence="1 2">
    <name type="scientific">Desulfosarcina widdelii</name>
    <dbReference type="NCBI Taxonomy" id="947919"/>
    <lineage>
        <taxon>Bacteria</taxon>
        <taxon>Pseudomonadati</taxon>
        <taxon>Thermodesulfobacteriota</taxon>
        <taxon>Desulfobacteria</taxon>
        <taxon>Desulfobacterales</taxon>
        <taxon>Desulfosarcinaceae</taxon>
        <taxon>Desulfosarcina</taxon>
    </lineage>
</organism>
<dbReference type="Proteomes" id="UP000427769">
    <property type="component" value="Chromosome"/>
</dbReference>
<protein>
    <recommendedName>
        <fullName evidence="3">DUF4125 domain-containing protein</fullName>
    </recommendedName>
</protein>
<dbReference type="EMBL" id="AP021875">
    <property type="protein sequence ID" value="BBO77860.1"/>
    <property type="molecule type" value="Genomic_DNA"/>
</dbReference>
<dbReference type="KEGG" id="dwd:DSCW_52770"/>
<evidence type="ECO:0008006" key="3">
    <source>
        <dbReference type="Google" id="ProtNLM"/>
    </source>
</evidence>
<name>A0A5K7ZAR0_9BACT</name>
<evidence type="ECO:0000313" key="1">
    <source>
        <dbReference type="EMBL" id="BBO77860.1"/>
    </source>
</evidence>
<dbReference type="OrthoDB" id="5387164at2"/>
<dbReference type="RefSeq" id="WP_155306553.1">
    <property type="nucleotide sequence ID" value="NZ_AP021875.1"/>
</dbReference>
<dbReference type="InterPro" id="IPR025191">
    <property type="entry name" value="DUF4125"/>
</dbReference>
<keyword evidence="2" id="KW-1185">Reference proteome</keyword>
<gene>
    <name evidence="1" type="ORF">DSCW_52770</name>
</gene>